<accession>C0BZ60</accession>
<dbReference type="PANTHER" id="PTHR38030:SF2">
    <property type="entry name" value="PROTOPORPHYRINOGEN IX DEHYDROGENASE [QUINONE]"/>
    <property type="match status" value="1"/>
</dbReference>
<dbReference type="HOGENOM" id="CLU_108839_0_0_9"/>
<dbReference type="InterPro" id="IPR052200">
    <property type="entry name" value="Protoporphyrinogen_IX_DH"/>
</dbReference>
<evidence type="ECO:0000259" key="1">
    <source>
        <dbReference type="Pfam" id="PF12724"/>
    </source>
</evidence>
<feature type="domain" description="Flavodoxin" evidence="1">
    <location>
        <begin position="4"/>
        <end position="141"/>
    </location>
</feature>
<comment type="caution">
    <text evidence="2">The sequence shown here is derived from an EMBL/GenBank/DDBJ whole genome shotgun (WGS) entry which is preliminary data.</text>
</comment>
<evidence type="ECO:0000313" key="2">
    <source>
        <dbReference type="EMBL" id="EEG74438.1"/>
    </source>
</evidence>
<dbReference type="InterPro" id="IPR001226">
    <property type="entry name" value="Flavodoxin_CS"/>
</dbReference>
<dbReference type="GO" id="GO:0006783">
    <property type="term" value="P:heme biosynthetic process"/>
    <property type="evidence" value="ECO:0007669"/>
    <property type="project" value="TreeGrafter"/>
</dbReference>
<dbReference type="RefSeq" id="WP_006442435.1">
    <property type="nucleotide sequence ID" value="NZ_CP036524.1"/>
</dbReference>
<dbReference type="EMBL" id="ABYI02000019">
    <property type="protein sequence ID" value="EEG74438.1"/>
    <property type="molecule type" value="Genomic_DNA"/>
</dbReference>
<dbReference type="eggNOG" id="COG0716">
    <property type="taxonomic scope" value="Bacteria"/>
</dbReference>
<keyword evidence="3" id="KW-1185">Reference proteome</keyword>
<dbReference type="STRING" id="553973.CLOHYLEM_05099"/>
<dbReference type="InterPro" id="IPR026816">
    <property type="entry name" value="Flavodoxin_dom"/>
</dbReference>
<dbReference type="OrthoDB" id="2146857at2"/>
<dbReference type="Gene3D" id="3.40.50.360">
    <property type="match status" value="1"/>
</dbReference>
<dbReference type="PROSITE" id="PS00201">
    <property type="entry name" value="FLAVODOXIN"/>
    <property type="match status" value="1"/>
</dbReference>
<sequence>MKTVIIYNSQTGFTKRYAEWIAEATGADCFELSVAKKKDLSIYETIIFGGWACAGSISKIGWFKSNISRWADKKLITFCVGGSPIDNPEIETALKHIFNGSDQEKVKTFYCPGGFNYEKMSVTSKLMMKMFVKTLKAKKDKTEEEQVMIKMITSSYDISDKKYIEPIIKYLNNMTDR</sequence>
<dbReference type="GO" id="GO:0009055">
    <property type="term" value="F:electron transfer activity"/>
    <property type="evidence" value="ECO:0007669"/>
    <property type="project" value="InterPro"/>
</dbReference>
<reference evidence="2" key="2">
    <citation type="submission" date="2013-06" db="EMBL/GenBank/DDBJ databases">
        <title>Draft genome sequence of Clostridium hylemonae (DSM 15053).</title>
        <authorList>
            <person name="Sudarsanam P."/>
            <person name="Ley R."/>
            <person name="Guruge J."/>
            <person name="Turnbaugh P.J."/>
            <person name="Mahowald M."/>
            <person name="Liep D."/>
            <person name="Gordon J."/>
        </authorList>
    </citation>
    <scope>NUCLEOTIDE SEQUENCE</scope>
    <source>
        <strain evidence="2">DSM 15053</strain>
    </source>
</reference>
<dbReference type="Pfam" id="PF12724">
    <property type="entry name" value="Flavodoxin_5"/>
    <property type="match status" value="1"/>
</dbReference>
<reference evidence="2" key="1">
    <citation type="submission" date="2009-02" db="EMBL/GenBank/DDBJ databases">
        <authorList>
            <person name="Fulton L."/>
            <person name="Clifton S."/>
            <person name="Fulton B."/>
            <person name="Xu J."/>
            <person name="Minx P."/>
            <person name="Pepin K.H."/>
            <person name="Johnson M."/>
            <person name="Bhonagiri V."/>
            <person name="Nash W.E."/>
            <person name="Mardis E.R."/>
            <person name="Wilson R.K."/>
        </authorList>
    </citation>
    <scope>NUCLEOTIDE SEQUENCE [LARGE SCALE GENOMIC DNA]</scope>
    <source>
        <strain evidence="2">DSM 15053</strain>
    </source>
</reference>
<protein>
    <recommendedName>
        <fullName evidence="1">Flavodoxin domain-containing protein</fullName>
    </recommendedName>
</protein>
<evidence type="ECO:0000313" key="3">
    <source>
        <dbReference type="Proteomes" id="UP000004893"/>
    </source>
</evidence>
<dbReference type="GO" id="GO:0070819">
    <property type="term" value="F:menaquinone-dependent protoporphyrinogen oxidase activity"/>
    <property type="evidence" value="ECO:0007669"/>
    <property type="project" value="TreeGrafter"/>
</dbReference>
<dbReference type="SUPFAM" id="SSF52218">
    <property type="entry name" value="Flavoproteins"/>
    <property type="match status" value="1"/>
</dbReference>
<organism evidence="2 3">
    <name type="scientific">[Clostridium] hylemonae DSM 15053</name>
    <dbReference type="NCBI Taxonomy" id="553973"/>
    <lineage>
        <taxon>Bacteria</taxon>
        <taxon>Bacillati</taxon>
        <taxon>Bacillota</taxon>
        <taxon>Clostridia</taxon>
        <taxon>Lachnospirales</taxon>
        <taxon>Lachnospiraceae</taxon>
    </lineage>
</organism>
<dbReference type="PANTHER" id="PTHR38030">
    <property type="entry name" value="PROTOPORPHYRINOGEN IX DEHYDROGENASE [MENAQUINONE]"/>
    <property type="match status" value="1"/>
</dbReference>
<name>C0BZ60_9FIRM</name>
<dbReference type="GO" id="GO:0010181">
    <property type="term" value="F:FMN binding"/>
    <property type="evidence" value="ECO:0007669"/>
    <property type="project" value="InterPro"/>
</dbReference>
<dbReference type="AlphaFoldDB" id="C0BZ60"/>
<proteinExistence type="predicted"/>
<dbReference type="Proteomes" id="UP000004893">
    <property type="component" value="Unassembled WGS sequence"/>
</dbReference>
<gene>
    <name evidence="2" type="ORF">CLOHYLEM_05099</name>
</gene>
<dbReference type="InterPro" id="IPR029039">
    <property type="entry name" value="Flavoprotein-like_sf"/>
</dbReference>